<reference evidence="3" key="1">
    <citation type="submission" date="2016-06" db="UniProtKB">
        <authorList>
            <consortium name="WormBaseParasite"/>
        </authorList>
    </citation>
    <scope>IDENTIFICATION</scope>
</reference>
<name>A0A183SI27_SCHSO</name>
<gene>
    <name evidence="1" type="ORF">SSLN_LOCUS3875</name>
</gene>
<proteinExistence type="predicted"/>
<dbReference type="AlphaFoldDB" id="A0A183SI27"/>
<dbReference type="Proteomes" id="UP000275846">
    <property type="component" value="Unassembled WGS sequence"/>
</dbReference>
<dbReference type="EMBL" id="UYSU01032677">
    <property type="protein sequence ID" value="VDL90260.1"/>
    <property type="molecule type" value="Genomic_DNA"/>
</dbReference>
<reference evidence="1 2" key="2">
    <citation type="submission" date="2018-11" db="EMBL/GenBank/DDBJ databases">
        <authorList>
            <consortium name="Pathogen Informatics"/>
        </authorList>
    </citation>
    <scope>NUCLEOTIDE SEQUENCE [LARGE SCALE GENOMIC DNA]</scope>
    <source>
        <strain evidence="1 2">NST_G2</strain>
    </source>
</reference>
<dbReference type="WBParaSite" id="SSLN_0000400101-mRNA-1">
    <property type="protein sequence ID" value="SSLN_0000400101-mRNA-1"/>
    <property type="gene ID" value="SSLN_0000400101"/>
</dbReference>
<dbReference type="InterPro" id="IPR036691">
    <property type="entry name" value="Endo/exonu/phosph_ase_sf"/>
</dbReference>
<organism evidence="3">
    <name type="scientific">Schistocephalus solidus</name>
    <name type="common">Tapeworm</name>
    <dbReference type="NCBI Taxonomy" id="70667"/>
    <lineage>
        <taxon>Eukaryota</taxon>
        <taxon>Metazoa</taxon>
        <taxon>Spiralia</taxon>
        <taxon>Lophotrochozoa</taxon>
        <taxon>Platyhelminthes</taxon>
        <taxon>Cestoda</taxon>
        <taxon>Eucestoda</taxon>
        <taxon>Diphyllobothriidea</taxon>
        <taxon>Diphyllobothriidae</taxon>
        <taxon>Schistocephalus</taxon>
    </lineage>
</organism>
<evidence type="ECO:0000313" key="3">
    <source>
        <dbReference type="WBParaSite" id="SSLN_0000400101-mRNA-1"/>
    </source>
</evidence>
<keyword evidence="2" id="KW-1185">Reference proteome</keyword>
<evidence type="ECO:0000313" key="1">
    <source>
        <dbReference type="EMBL" id="VDL90260.1"/>
    </source>
</evidence>
<protein>
    <submittedName>
        <fullName evidence="3">Endo/exonuclease/phosphatase domain-containing protein</fullName>
    </submittedName>
</protein>
<accession>A0A183SI27</accession>
<sequence length="162" mass="18533">MLTWVVLPLKQNRDPSWSSVAIWDVRAALFRDSTACILAEEGDRKGALNKCWVSRLLRPAAARRSQNTLPLNSNKQKYHRPYPLRHYLQSAKVSPLTLAAWNIHSLLANPRSNRPERRTALVARELARYKVDIAVLSETRFSEQGRLQLLLEQPAKGRATRL</sequence>
<evidence type="ECO:0000313" key="2">
    <source>
        <dbReference type="Proteomes" id="UP000275846"/>
    </source>
</evidence>
<dbReference type="SUPFAM" id="SSF56219">
    <property type="entry name" value="DNase I-like"/>
    <property type="match status" value="1"/>
</dbReference>